<dbReference type="OrthoDB" id="1925372at2759"/>
<dbReference type="PANTHER" id="PTHR35729">
    <property type="entry name" value="T1B9.12 PROTEIN"/>
    <property type="match status" value="1"/>
</dbReference>
<gene>
    <name evidence="1" type="ORF">AXF42_Ash013663</name>
</gene>
<protein>
    <submittedName>
        <fullName evidence="1">Uncharacterized protein</fullName>
    </submittedName>
</protein>
<reference evidence="1 2" key="1">
    <citation type="journal article" date="2017" name="Nature">
        <title>The Apostasia genome and the evolution of orchids.</title>
        <authorList>
            <person name="Zhang G.Q."/>
            <person name="Liu K.W."/>
            <person name="Li Z."/>
            <person name="Lohaus R."/>
            <person name="Hsiao Y.Y."/>
            <person name="Niu S.C."/>
            <person name="Wang J.Y."/>
            <person name="Lin Y.C."/>
            <person name="Xu Q."/>
            <person name="Chen L.J."/>
            <person name="Yoshida K."/>
            <person name="Fujiwara S."/>
            <person name="Wang Z.W."/>
            <person name="Zhang Y.Q."/>
            <person name="Mitsuda N."/>
            <person name="Wang M."/>
            <person name="Liu G.H."/>
            <person name="Pecoraro L."/>
            <person name="Huang H.X."/>
            <person name="Xiao X.J."/>
            <person name="Lin M."/>
            <person name="Wu X.Y."/>
            <person name="Wu W.L."/>
            <person name="Chen Y.Y."/>
            <person name="Chang S.B."/>
            <person name="Sakamoto S."/>
            <person name="Ohme-Takagi M."/>
            <person name="Yagi M."/>
            <person name="Zeng S.J."/>
            <person name="Shen C.Y."/>
            <person name="Yeh C.M."/>
            <person name="Luo Y.B."/>
            <person name="Tsai W.C."/>
            <person name="Van de Peer Y."/>
            <person name="Liu Z.J."/>
        </authorList>
    </citation>
    <scope>NUCLEOTIDE SEQUENCE [LARGE SCALE GENOMIC DNA]</scope>
    <source>
        <strain evidence="2">cv. Shenzhen</strain>
        <tissue evidence="1">Stem</tissue>
    </source>
</reference>
<keyword evidence="2" id="KW-1185">Reference proteome</keyword>
<dbReference type="AlphaFoldDB" id="A0A2I0APM8"/>
<dbReference type="PANTHER" id="PTHR35729:SF1">
    <property type="entry name" value="T1B9.12 PROTEIN"/>
    <property type="match status" value="1"/>
</dbReference>
<name>A0A2I0APM8_9ASPA</name>
<dbReference type="STRING" id="1088818.A0A2I0APM8"/>
<organism evidence="1 2">
    <name type="scientific">Apostasia shenzhenica</name>
    <dbReference type="NCBI Taxonomy" id="1088818"/>
    <lineage>
        <taxon>Eukaryota</taxon>
        <taxon>Viridiplantae</taxon>
        <taxon>Streptophyta</taxon>
        <taxon>Embryophyta</taxon>
        <taxon>Tracheophyta</taxon>
        <taxon>Spermatophyta</taxon>
        <taxon>Magnoliopsida</taxon>
        <taxon>Liliopsida</taxon>
        <taxon>Asparagales</taxon>
        <taxon>Orchidaceae</taxon>
        <taxon>Apostasioideae</taxon>
        <taxon>Apostasia</taxon>
    </lineage>
</organism>
<sequence>MGVWREGNGWCFCGGGGRSERVKGSIFSGKGPAMASISSGAGGIVGTGFLIHRGLLLTSHGTLPSVAAADAAEIQLNHGRLPARLVPYRAGSLLFSVKDRWKMGSAFFITSSVLDLTIVGLDTSDIDSNSQGHQPNYLKTSGTPGLNLGSAVYLLGFDKKELSVGEGKVVIATDNLIKILSERTWSPGSAGFDMQGNLAFMTCDPMKLASSPAGKSSSSSSSLSSSCTRDSPMLFGIPIPIIYDWLNQHWEGSLDELCKPKLPLIRLMSAGQKSENSCPSFSYRQIFKPLENDDPDFSLANVLCKSKHHEHGIRTPEVYESPRLTSEPVSKKENTQIHLLDINFPPRAPRSIALSLPVRQLPLEPSESISKLFKIENPPIGDDCCSEVNSSSSPPMYLSDPRNECEEFSSGEETMYSAETMESRNIPSPPRESKFLQVTRSHSCVNYSRWASPVSSSQRDSTARRAMLQKQYSVVGERESHSHVTAVPQKCHDYCSPTVSSSMKKKPNGGLDRPSVRPRQSAIQVLIWKKHYCKTPEKQEVPEIIARASAKRTLLKLLTNECTAKFVFVFQLSSIYRSKQLAIQIKKALERSGLR</sequence>
<evidence type="ECO:0000313" key="2">
    <source>
        <dbReference type="Proteomes" id="UP000236161"/>
    </source>
</evidence>
<dbReference type="EMBL" id="KZ451968">
    <property type="protein sequence ID" value="PKA57475.1"/>
    <property type="molecule type" value="Genomic_DNA"/>
</dbReference>
<accession>A0A2I0APM8</accession>
<proteinExistence type="predicted"/>
<evidence type="ECO:0000313" key="1">
    <source>
        <dbReference type="EMBL" id="PKA57475.1"/>
    </source>
</evidence>
<dbReference type="Proteomes" id="UP000236161">
    <property type="component" value="Unassembled WGS sequence"/>
</dbReference>